<evidence type="ECO:0000313" key="3">
    <source>
        <dbReference type="Proteomes" id="UP000008467"/>
    </source>
</evidence>
<gene>
    <name evidence="2" type="ordered locus">Clole_3042</name>
</gene>
<dbReference type="Pfam" id="PF07484">
    <property type="entry name" value="Collar"/>
    <property type="match status" value="1"/>
</dbReference>
<dbReference type="STRING" id="642492.Clole_3042"/>
<dbReference type="RefSeq" id="WP_013658017.1">
    <property type="nucleotide sequence ID" value="NC_015275.1"/>
</dbReference>
<dbReference type="InterPro" id="IPR037053">
    <property type="entry name" value="Phage_tail_collar_dom_sf"/>
</dbReference>
<protein>
    <submittedName>
        <fullName evidence="2">Tail Collar domain protein</fullName>
    </submittedName>
</protein>
<reference evidence="2 3" key="1">
    <citation type="journal article" date="2011" name="J. Bacteriol.">
        <title>Complete genome sequence of the cellulose-degrading bacterium Cellulosilyticum lentocellum.</title>
        <authorList>
            <consortium name="US DOE Joint Genome Institute"/>
            <person name="Miller D.A."/>
            <person name="Suen G."/>
            <person name="Bruce D."/>
            <person name="Copeland A."/>
            <person name="Cheng J.F."/>
            <person name="Detter C."/>
            <person name="Goodwin L.A."/>
            <person name="Han C.S."/>
            <person name="Hauser L.J."/>
            <person name="Land M.L."/>
            <person name="Lapidus A."/>
            <person name="Lucas S."/>
            <person name="Meincke L."/>
            <person name="Pitluck S."/>
            <person name="Tapia R."/>
            <person name="Teshima H."/>
            <person name="Woyke T."/>
            <person name="Fox B.G."/>
            <person name="Angert E.R."/>
            <person name="Currie C.R."/>
        </authorList>
    </citation>
    <scope>NUCLEOTIDE SEQUENCE [LARGE SCALE GENOMIC DNA]</scope>
    <source>
        <strain evidence="3">ATCC 49066 / DSM 5427 / NCIMB 11756 / RHM5</strain>
    </source>
</reference>
<name>F2JNG2_CELLD</name>
<dbReference type="Proteomes" id="UP000008467">
    <property type="component" value="Chromosome"/>
</dbReference>
<dbReference type="EMBL" id="CP002582">
    <property type="protein sequence ID" value="ADZ84738.1"/>
    <property type="molecule type" value="Genomic_DNA"/>
</dbReference>
<accession>F2JNG2</accession>
<dbReference type="InterPro" id="IPR011083">
    <property type="entry name" value="Phage_tail_collar_dom"/>
</dbReference>
<keyword evidence="3" id="KW-1185">Reference proteome</keyword>
<feature type="domain" description="Phage tail collar" evidence="1">
    <location>
        <begin position="7"/>
        <end position="61"/>
    </location>
</feature>
<dbReference type="HOGENOM" id="CLU_170308_0_0_9"/>
<organism evidence="2 3">
    <name type="scientific">Cellulosilyticum lentocellum (strain ATCC 49066 / DSM 5427 / NCIMB 11756 / RHM5)</name>
    <name type="common">Clostridium lentocellum</name>
    <dbReference type="NCBI Taxonomy" id="642492"/>
    <lineage>
        <taxon>Bacteria</taxon>
        <taxon>Bacillati</taxon>
        <taxon>Bacillota</taxon>
        <taxon>Clostridia</taxon>
        <taxon>Lachnospirales</taxon>
        <taxon>Cellulosilyticaceae</taxon>
        <taxon>Cellulosilyticum</taxon>
    </lineage>
</organism>
<dbReference type="SUPFAM" id="SSF88874">
    <property type="entry name" value="Receptor-binding domain of short tail fibre protein gp12"/>
    <property type="match status" value="1"/>
</dbReference>
<sequence length="80" mass="8926">MDPILSQIQLFPFTFAMEGWMKCEGQTLNIMQYQALFSLIGITYGGDGRTTFKVPDLRGAEPLPGMAYYIAITGLYPVRA</sequence>
<evidence type="ECO:0000313" key="2">
    <source>
        <dbReference type="EMBL" id="ADZ84738.1"/>
    </source>
</evidence>
<evidence type="ECO:0000259" key="1">
    <source>
        <dbReference type="Pfam" id="PF07484"/>
    </source>
</evidence>
<dbReference type="KEGG" id="cle:Clole_3042"/>
<dbReference type="Gene3D" id="3.90.1340.10">
    <property type="entry name" value="Phage tail collar domain"/>
    <property type="match status" value="1"/>
</dbReference>
<proteinExistence type="predicted"/>
<dbReference type="eggNOG" id="COG4675">
    <property type="taxonomic scope" value="Bacteria"/>
</dbReference>
<dbReference type="AlphaFoldDB" id="F2JNG2"/>